<dbReference type="EMBL" id="CP049811">
    <property type="protein sequence ID" value="QIK39911.1"/>
    <property type="molecule type" value="Genomic_DNA"/>
</dbReference>
<evidence type="ECO:0000256" key="2">
    <source>
        <dbReference type="ARBA" id="ARBA00022729"/>
    </source>
</evidence>
<keyword evidence="3" id="KW-0574">Periplasm</keyword>
<gene>
    <name evidence="5" type="ORF">G8E03_03505</name>
</gene>
<dbReference type="Pfam" id="PF03480">
    <property type="entry name" value="DctP"/>
    <property type="match status" value="1"/>
</dbReference>
<sequence>MNGLFKSVCAGAVIAVLAVPAMAQEVTLRFQHFISNESAIPKYFMIPWGATIEEESDGRIDFELYPAMQLGGAPPALYQQIADGVIDGGWFPPGYTPGRFPSAEALQLPFMTTMNAEESSRAAWRYYTEFLEEEFAGVKVLAIHVHGQGVVHTRGLSVEALEDMARLKLRGPSQQASALLEAMGATPIGMPAPAFPEALSKGVVDGGVIPWEIVPSLRVHELADSHTELGGDRSLYNTVFVWAMNLDSYNGLPDDLRAIIDAHSGLEGSAWAGRAANTGDIPGREAAVAAGNTMVLLDEAETARWAALADPVIAEWIERMESRDMPGARMVERVRELVAEESDREHLSR</sequence>
<keyword evidence="6" id="KW-1185">Reference proteome</keyword>
<dbReference type="PANTHER" id="PTHR33376">
    <property type="match status" value="1"/>
</dbReference>
<organism evidence="5 6">
    <name type="scientific">Pontivivens nitratireducens</name>
    <dbReference type="NCBI Taxonomy" id="2758038"/>
    <lineage>
        <taxon>Bacteria</taxon>
        <taxon>Pseudomonadati</taxon>
        <taxon>Pseudomonadota</taxon>
        <taxon>Alphaproteobacteria</taxon>
        <taxon>Rhodobacterales</taxon>
        <taxon>Paracoccaceae</taxon>
        <taxon>Pontivivens</taxon>
    </lineage>
</organism>
<dbReference type="KEGG" id="mon:G8E03_03505"/>
<protein>
    <submittedName>
        <fullName evidence="5">TRAP transporter substrate-binding protein</fullName>
    </submittedName>
</protein>
<comment type="subcellular location">
    <subcellularLocation>
        <location evidence="1">Periplasm</location>
    </subcellularLocation>
</comment>
<dbReference type="NCBIfam" id="NF037995">
    <property type="entry name" value="TRAP_S1"/>
    <property type="match status" value="1"/>
</dbReference>
<dbReference type="RefSeq" id="WP_166188725.1">
    <property type="nucleotide sequence ID" value="NZ_CP049811.1"/>
</dbReference>
<name>A0A6G7VIR0_9RHOB</name>
<dbReference type="Proteomes" id="UP000500791">
    <property type="component" value="Chromosome"/>
</dbReference>
<evidence type="ECO:0000256" key="1">
    <source>
        <dbReference type="ARBA" id="ARBA00004418"/>
    </source>
</evidence>
<proteinExistence type="predicted"/>
<evidence type="ECO:0000313" key="6">
    <source>
        <dbReference type="Proteomes" id="UP000500791"/>
    </source>
</evidence>
<evidence type="ECO:0000256" key="3">
    <source>
        <dbReference type="ARBA" id="ARBA00022764"/>
    </source>
</evidence>
<dbReference type="CDD" id="cd13665">
    <property type="entry name" value="PBP2_TRAP_Dctp3_4"/>
    <property type="match status" value="1"/>
</dbReference>
<dbReference type="Gene3D" id="3.40.190.170">
    <property type="entry name" value="Bacterial extracellular solute-binding protein, family 7"/>
    <property type="match status" value="1"/>
</dbReference>
<dbReference type="AlphaFoldDB" id="A0A6G7VIR0"/>
<accession>A0A6G7VIR0</accession>
<keyword evidence="2 4" id="KW-0732">Signal</keyword>
<dbReference type="GO" id="GO:0042597">
    <property type="term" value="C:periplasmic space"/>
    <property type="evidence" value="ECO:0007669"/>
    <property type="project" value="UniProtKB-SubCell"/>
</dbReference>
<evidence type="ECO:0000313" key="5">
    <source>
        <dbReference type="EMBL" id="QIK39911.1"/>
    </source>
</evidence>
<dbReference type="InterPro" id="IPR018389">
    <property type="entry name" value="DctP_fam"/>
</dbReference>
<feature type="chain" id="PRO_5026057700" evidence="4">
    <location>
        <begin position="24"/>
        <end position="349"/>
    </location>
</feature>
<dbReference type="InterPro" id="IPR038404">
    <property type="entry name" value="TRAP_DctP_sf"/>
</dbReference>
<reference evidence="5 6" key="1">
    <citation type="submission" date="2020-03" db="EMBL/GenBank/DDBJ databases">
        <title>Complete genome sequence of Monaibacterium sp. ALG8 with diverse plasmids.</title>
        <authorList>
            <person name="Sun C."/>
        </authorList>
    </citation>
    <scope>NUCLEOTIDE SEQUENCE [LARGE SCALE GENOMIC DNA]</scope>
    <source>
        <strain evidence="5 6">ALG8</strain>
    </source>
</reference>
<evidence type="ECO:0000256" key="4">
    <source>
        <dbReference type="SAM" id="SignalP"/>
    </source>
</evidence>
<dbReference type="PANTHER" id="PTHR33376:SF15">
    <property type="entry name" value="BLL6794 PROTEIN"/>
    <property type="match status" value="1"/>
</dbReference>
<dbReference type="GO" id="GO:0055085">
    <property type="term" value="P:transmembrane transport"/>
    <property type="evidence" value="ECO:0007669"/>
    <property type="project" value="InterPro"/>
</dbReference>
<feature type="signal peptide" evidence="4">
    <location>
        <begin position="1"/>
        <end position="23"/>
    </location>
</feature>